<dbReference type="Proteomes" id="UP000659084">
    <property type="component" value="Unassembled WGS sequence"/>
</dbReference>
<gene>
    <name evidence="1" type="ORF">H8J20_12305</name>
</gene>
<organism evidence="1 2">
    <name type="scientific">Serratia fonticola</name>
    <dbReference type="NCBI Taxonomy" id="47917"/>
    <lineage>
        <taxon>Bacteria</taxon>
        <taxon>Pseudomonadati</taxon>
        <taxon>Pseudomonadota</taxon>
        <taxon>Gammaproteobacteria</taxon>
        <taxon>Enterobacterales</taxon>
        <taxon>Yersiniaceae</taxon>
        <taxon>Serratia</taxon>
    </lineage>
</organism>
<comment type="caution">
    <text evidence="1">The sequence shown here is derived from an EMBL/GenBank/DDBJ whole genome shotgun (WGS) entry which is preliminary data.</text>
</comment>
<dbReference type="EMBL" id="JACNYO010000010">
    <property type="protein sequence ID" value="MBC3212922.1"/>
    <property type="molecule type" value="Genomic_DNA"/>
</dbReference>
<name>A0AAW3WTH0_SERFO</name>
<proteinExistence type="predicted"/>
<evidence type="ECO:0000313" key="2">
    <source>
        <dbReference type="Proteomes" id="UP000659084"/>
    </source>
</evidence>
<dbReference type="RefSeq" id="WP_179253084.1">
    <property type="nucleotide sequence ID" value="NZ_JACBIV010000013.1"/>
</dbReference>
<dbReference type="AlphaFoldDB" id="A0AAW3WTH0"/>
<sequence>MRLNISKANIAHHGQDVAGVPIHYFLSSFDDEFHKPGNEGFKRFLNKNKHITKWMIFSDYAFYDQEKPNDVVTFSIIPYQYDFYDFGDFIGSISFKDAKKLKAIKKNFINFINSNEILSLSIILPPKRRLDPINEREMLKSRFKMVINMAKHWIKNEGEKEYYKEILKKYKEMLAELNKAGANLKYVRDMDIVASFVSYISFQICQENRTELVGWFSDRDAILDYKINQFKKPLIFDLIDNLFHVLMFNIDENYKERIVYGVPEKNGPVWYDNYNRIPDLIAAALSDFDFNKSKCTNEKFKPVMERLMTNSDKNIVYRLDVNDGELTASIIDTFLVKG</sequence>
<reference evidence="1" key="1">
    <citation type="submission" date="2020-08" db="EMBL/GenBank/DDBJ databases">
        <title>Food and environmental bacterial isolates.</title>
        <authorList>
            <person name="Richter L."/>
            <person name="Du Plessis E.M."/>
            <person name="Duvenage S."/>
            <person name="Allam M."/>
            <person name="Korsten L."/>
        </authorList>
    </citation>
    <scope>NUCLEOTIDE SEQUENCE</scope>
    <source>
        <strain evidence="1">UPMP2127</strain>
    </source>
</reference>
<accession>A0AAW3WTH0</accession>
<evidence type="ECO:0000313" key="1">
    <source>
        <dbReference type="EMBL" id="MBC3212922.1"/>
    </source>
</evidence>
<protein>
    <submittedName>
        <fullName evidence="1">Uncharacterized protein</fullName>
    </submittedName>
</protein>